<dbReference type="Proteomes" id="UP000770586">
    <property type="component" value="Unassembled WGS sequence"/>
</dbReference>
<evidence type="ECO:0000259" key="2">
    <source>
        <dbReference type="Pfam" id="PF07790"/>
    </source>
</evidence>
<name>A0A8J7RYD7_9EURY</name>
<keyword evidence="1" id="KW-0812">Transmembrane</keyword>
<gene>
    <name evidence="3" type="ORF">J2744_003060</name>
</gene>
<reference evidence="3 4" key="1">
    <citation type="submission" date="2021-03" db="EMBL/GenBank/DDBJ databases">
        <title>Genomic Encyclopedia of Type Strains, Phase IV (KMG-IV): sequencing the most valuable type-strain genomes for metagenomic binning, comparative biology and taxonomic classification.</title>
        <authorList>
            <person name="Goeker M."/>
        </authorList>
    </citation>
    <scope>NUCLEOTIDE SEQUENCE [LARGE SCALE GENOMIC DNA]</scope>
    <source>
        <strain evidence="3 4">DSM 12287</strain>
    </source>
</reference>
<comment type="caution">
    <text evidence="3">The sequence shown here is derived from an EMBL/GenBank/DDBJ whole genome shotgun (WGS) entry which is preliminary data.</text>
</comment>
<sequence>MPQHSLFNVNDRAVSPTSAVMLMTVISVLLAATVGAVVLGAGGQGGDDPSTVQLTADVDTSADAVTLTHAGDDPVAASEYEVVAYADGAVVDRTAVGTDRIATDERVSVDYATGGEHVVDELRVVHAPSESVVATVAPAAPVRDFDGWA</sequence>
<keyword evidence="3" id="KW-0282">Flagellum</keyword>
<keyword evidence="1" id="KW-1133">Transmembrane helix</keyword>
<organism evidence="3 4">
    <name type="scientific">Halorubrum trapanicum</name>
    <dbReference type="NCBI Taxonomy" id="29284"/>
    <lineage>
        <taxon>Archaea</taxon>
        <taxon>Methanobacteriati</taxon>
        <taxon>Methanobacteriota</taxon>
        <taxon>Stenosarchaea group</taxon>
        <taxon>Halobacteria</taxon>
        <taxon>Halobacteriales</taxon>
        <taxon>Haloferacaceae</taxon>
        <taxon>Halorubrum</taxon>
    </lineage>
</organism>
<evidence type="ECO:0000313" key="4">
    <source>
        <dbReference type="Proteomes" id="UP000770586"/>
    </source>
</evidence>
<feature type="domain" description="Archaeal Type IV pilin N-terminal" evidence="2">
    <location>
        <begin position="12"/>
        <end position="86"/>
    </location>
</feature>
<dbReference type="EMBL" id="JAGGKE010000022">
    <property type="protein sequence ID" value="MBP1903355.1"/>
    <property type="molecule type" value="Genomic_DNA"/>
</dbReference>
<dbReference type="Pfam" id="PF07790">
    <property type="entry name" value="Pilin_N"/>
    <property type="match status" value="1"/>
</dbReference>
<dbReference type="AlphaFoldDB" id="A0A8J7RYD7"/>
<protein>
    <submittedName>
        <fullName evidence="3">FlaG/FlaF family flagellin (Archaellin)</fullName>
    </submittedName>
</protein>
<dbReference type="RefSeq" id="WP_210114030.1">
    <property type="nucleotide sequence ID" value="NZ_BAAADX010000020.1"/>
</dbReference>
<keyword evidence="3" id="KW-0966">Cell projection</keyword>
<evidence type="ECO:0000256" key="1">
    <source>
        <dbReference type="SAM" id="Phobius"/>
    </source>
</evidence>
<keyword evidence="4" id="KW-1185">Reference proteome</keyword>
<dbReference type="OrthoDB" id="380702at2157"/>
<dbReference type="InterPro" id="IPR012859">
    <property type="entry name" value="Pilin_N_archaeal"/>
</dbReference>
<keyword evidence="1" id="KW-0472">Membrane</keyword>
<evidence type="ECO:0000313" key="3">
    <source>
        <dbReference type="EMBL" id="MBP1903355.1"/>
    </source>
</evidence>
<keyword evidence="3" id="KW-0969">Cilium</keyword>
<proteinExistence type="predicted"/>
<feature type="transmembrane region" description="Helical" evidence="1">
    <location>
        <begin position="20"/>
        <end position="41"/>
    </location>
</feature>
<accession>A0A8J7RYD7</accession>